<dbReference type="STRING" id="983967.A0A1E4SZ49"/>
<evidence type="ECO:0000256" key="1">
    <source>
        <dbReference type="ARBA" id="ARBA00023239"/>
    </source>
</evidence>
<evidence type="ECO:0000313" key="6">
    <source>
        <dbReference type="EMBL" id="ODV84769.1"/>
    </source>
</evidence>
<dbReference type="GO" id="GO:0008840">
    <property type="term" value="F:4-hydroxy-tetrahydrodipicolinate synthase activity"/>
    <property type="evidence" value="ECO:0007669"/>
    <property type="project" value="TreeGrafter"/>
</dbReference>
<organism evidence="6 7">
    <name type="scientific">[Candida] arabinofermentans NRRL YB-2248</name>
    <dbReference type="NCBI Taxonomy" id="983967"/>
    <lineage>
        <taxon>Eukaryota</taxon>
        <taxon>Fungi</taxon>
        <taxon>Dikarya</taxon>
        <taxon>Ascomycota</taxon>
        <taxon>Saccharomycotina</taxon>
        <taxon>Pichiomycetes</taxon>
        <taxon>Pichiales</taxon>
        <taxon>Pichiaceae</taxon>
        <taxon>Ogataea</taxon>
        <taxon>Ogataea/Candida clade</taxon>
    </lineage>
</organism>
<reference evidence="7" key="1">
    <citation type="submission" date="2016-04" db="EMBL/GenBank/DDBJ databases">
        <title>Comparative genomics of biotechnologically important yeasts.</title>
        <authorList>
            <consortium name="DOE Joint Genome Institute"/>
            <person name="Riley R."/>
            <person name="Haridas S."/>
            <person name="Wolfe K.H."/>
            <person name="Lopes M.R."/>
            <person name="Hittinger C.T."/>
            <person name="Goker M."/>
            <person name="Salamov A."/>
            <person name="Wisecaver J."/>
            <person name="Long T.M."/>
            <person name="Aerts A.L."/>
            <person name="Barry K."/>
            <person name="Choi C."/>
            <person name="Clum A."/>
            <person name="Coughlan A.Y."/>
            <person name="Deshpande S."/>
            <person name="Douglass A.P."/>
            <person name="Hanson S.J."/>
            <person name="Klenk H.-P."/>
            <person name="Labutti K."/>
            <person name="Lapidus A."/>
            <person name="Lindquist E."/>
            <person name="Lipzen A."/>
            <person name="Meier-Kolthoff J.P."/>
            <person name="Ohm R.A."/>
            <person name="Otillar R.P."/>
            <person name="Pangilinan J."/>
            <person name="Peng Y."/>
            <person name="Rokas A."/>
            <person name="Rosa C.A."/>
            <person name="Scheuner C."/>
            <person name="Sibirny A.A."/>
            <person name="Slot J.C."/>
            <person name="Stielow J.B."/>
            <person name="Sun H."/>
            <person name="Kurtzman C.P."/>
            <person name="Blackwell M."/>
            <person name="Grigoriev I.V."/>
            <person name="Jeffries T.W."/>
        </authorList>
    </citation>
    <scope>NUCLEOTIDE SEQUENCE [LARGE SCALE GENOMIC DNA]</scope>
    <source>
        <strain evidence="7">NRRL YB-2248</strain>
    </source>
</reference>
<sequence length="313" mass="34141">MTAEQSLPHGIYSPVPTFFHDNAEQTLDFETQKKHAKMLYDAGTVGILCGGSTGEAVHLTLEERAAAVQAVRSAVADPNYKIIAGAMGASIKDLAHQAKVFKEHGADSIIVLVPGYYGPAITGQQGLVDWFHALGDASCLPVIVYNYPGVQNGIDLSIDTFTQIGLHKNIIGCKLTNFNFPLYTMLGQSETLKNNDFTPLSGVGQVLVPSLSVGVKGAIDGISNVFPKCMVQILNLYDQGKYAEASKLQDLITRMNELTAATNLLGLKQLLKHRYGFGEDVIGRPPLNYQMDMTFWKKHYPVYESLSEIEDSL</sequence>
<keyword evidence="1 3" id="KW-0456">Lyase</keyword>
<dbReference type="InterPro" id="IPR013785">
    <property type="entry name" value="Aldolase_TIM"/>
</dbReference>
<keyword evidence="7" id="KW-1185">Reference proteome</keyword>
<evidence type="ECO:0000256" key="3">
    <source>
        <dbReference type="PIRNR" id="PIRNR001365"/>
    </source>
</evidence>
<dbReference type="PRINTS" id="PR00146">
    <property type="entry name" value="DHPICSNTHASE"/>
</dbReference>
<accession>A0A1E4SZ49</accession>
<dbReference type="PROSITE" id="PS00665">
    <property type="entry name" value="DHDPS_1"/>
    <property type="match status" value="1"/>
</dbReference>
<dbReference type="InterPro" id="IPR020624">
    <property type="entry name" value="Schiff_base-form_aldolases_CS"/>
</dbReference>
<feature type="active site" description="Schiff-base intermediate with substrate" evidence="4">
    <location>
        <position position="174"/>
    </location>
</feature>
<dbReference type="SMART" id="SM01130">
    <property type="entry name" value="DHDPS"/>
    <property type="match status" value="1"/>
</dbReference>
<protein>
    <recommendedName>
        <fullName evidence="8">Dihydrodipicolinate synthase</fullName>
    </recommendedName>
</protein>
<dbReference type="InterPro" id="IPR002220">
    <property type="entry name" value="DapA-like"/>
</dbReference>
<evidence type="ECO:0000256" key="2">
    <source>
        <dbReference type="ARBA" id="ARBA00023270"/>
    </source>
</evidence>
<evidence type="ECO:0008006" key="8">
    <source>
        <dbReference type="Google" id="ProtNLM"/>
    </source>
</evidence>
<feature type="binding site" evidence="5">
    <location>
        <position position="219"/>
    </location>
    <ligand>
        <name>pyruvate</name>
        <dbReference type="ChEBI" id="CHEBI:15361"/>
    </ligand>
</feature>
<dbReference type="CDD" id="cd00408">
    <property type="entry name" value="DHDPS-like"/>
    <property type="match status" value="1"/>
</dbReference>
<keyword evidence="2" id="KW-0704">Schiff base</keyword>
<dbReference type="EMBL" id="KV453855">
    <property type="protein sequence ID" value="ODV84769.1"/>
    <property type="molecule type" value="Genomic_DNA"/>
</dbReference>
<name>A0A1E4SZ49_9ASCO</name>
<gene>
    <name evidence="6" type="ORF">CANARDRAFT_28909</name>
</gene>
<dbReference type="Gene3D" id="3.20.20.70">
    <property type="entry name" value="Aldolase class I"/>
    <property type="match status" value="1"/>
</dbReference>
<dbReference type="AlphaFoldDB" id="A0A1E4SZ49"/>
<dbReference type="SUPFAM" id="SSF51569">
    <property type="entry name" value="Aldolase"/>
    <property type="match status" value="1"/>
</dbReference>
<evidence type="ECO:0000256" key="5">
    <source>
        <dbReference type="PIRSR" id="PIRSR001365-2"/>
    </source>
</evidence>
<dbReference type="PANTHER" id="PTHR12128">
    <property type="entry name" value="DIHYDRODIPICOLINATE SYNTHASE"/>
    <property type="match status" value="1"/>
</dbReference>
<dbReference type="PANTHER" id="PTHR12128:SF68">
    <property type="entry name" value="DIHYDRODIPICOLINATE SYNTHETASE"/>
    <property type="match status" value="1"/>
</dbReference>
<comment type="similarity">
    <text evidence="3">Belongs to the DapA family.</text>
</comment>
<dbReference type="Pfam" id="PF00701">
    <property type="entry name" value="DHDPS"/>
    <property type="match status" value="1"/>
</dbReference>
<dbReference type="OrthoDB" id="191315at2759"/>
<evidence type="ECO:0000313" key="7">
    <source>
        <dbReference type="Proteomes" id="UP000094801"/>
    </source>
</evidence>
<feature type="active site" description="Proton donor/acceptor" evidence="4">
    <location>
        <position position="145"/>
    </location>
</feature>
<proteinExistence type="inferred from homology"/>
<dbReference type="PIRSF" id="PIRSF001365">
    <property type="entry name" value="DHDPS"/>
    <property type="match status" value="1"/>
</dbReference>
<dbReference type="Proteomes" id="UP000094801">
    <property type="component" value="Unassembled WGS sequence"/>
</dbReference>
<evidence type="ECO:0000256" key="4">
    <source>
        <dbReference type="PIRSR" id="PIRSR001365-1"/>
    </source>
</evidence>
<feature type="binding site" evidence="5">
    <location>
        <position position="53"/>
    </location>
    <ligand>
        <name>pyruvate</name>
        <dbReference type="ChEBI" id="CHEBI:15361"/>
    </ligand>
</feature>